<dbReference type="PANTHER" id="PTHR23168">
    <property type="entry name" value="MITOTIC SPINDLE ASSEMBLY CHECKPOINT PROTEIN MAD1 MITOTIC ARREST DEFICIENT-LIKE PROTEIN 1"/>
    <property type="match status" value="1"/>
</dbReference>
<organism evidence="10 11">
    <name type="scientific">Pichia sorbitophila (strain ATCC MYA-4447 / BCRC 22081 / CBS 7064 / NBRC 10061 / NRRL Y-12695)</name>
    <name type="common">Hybrid yeast</name>
    <dbReference type="NCBI Taxonomy" id="559304"/>
    <lineage>
        <taxon>Eukaryota</taxon>
        <taxon>Fungi</taxon>
        <taxon>Dikarya</taxon>
        <taxon>Ascomycota</taxon>
        <taxon>Saccharomycotina</taxon>
        <taxon>Pichiomycetes</taxon>
        <taxon>Debaryomycetaceae</taxon>
        <taxon>Millerozyma</taxon>
    </lineage>
</organism>
<evidence type="ECO:0000256" key="7">
    <source>
        <dbReference type="ARBA" id="ARBA00023306"/>
    </source>
</evidence>
<feature type="coiled-coil region" evidence="8">
    <location>
        <begin position="320"/>
        <end position="354"/>
    </location>
</feature>
<dbReference type="GO" id="GO:0005635">
    <property type="term" value="C:nuclear envelope"/>
    <property type="evidence" value="ECO:0007669"/>
    <property type="project" value="TreeGrafter"/>
</dbReference>
<protein>
    <recommendedName>
        <fullName evidence="3">Spindle assembly checkpoint component MAD1</fullName>
    </recommendedName>
</protein>
<dbReference type="eggNOG" id="KOG4593">
    <property type="taxonomic scope" value="Eukaryota"/>
</dbReference>
<dbReference type="EMBL" id="FO082058">
    <property type="protein sequence ID" value="CCE73276.1"/>
    <property type="molecule type" value="Genomic_DNA"/>
</dbReference>
<dbReference type="FunCoup" id="G8YTM5">
    <property type="interactions" value="524"/>
</dbReference>
<dbReference type="Pfam" id="PF05557">
    <property type="entry name" value="MAD"/>
    <property type="match status" value="1"/>
</dbReference>
<reference evidence="10 11" key="1">
    <citation type="journal article" date="2012" name="G3 (Bethesda)">
        <title>Pichia sorbitophila, an interspecies yeast hybrid reveals early steps of genome resolution following polyploidization.</title>
        <authorList>
            <person name="Leh Louis V."/>
            <person name="Despons L."/>
            <person name="Friedrich A."/>
            <person name="Martin T."/>
            <person name="Durrens P."/>
            <person name="Casaregola S."/>
            <person name="Neuveglise C."/>
            <person name="Fairhead C."/>
            <person name="Marck C."/>
            <person name="Cruz J.A."/>
            <person name="Straub M.L."/>
            <person name="Kugler V."/>
            <person name="Sacerdot C."/>
            <person name="Uzunov Z."/>
            <person name="Thierry A."/>
            <person name="Weiss S."/>
            <person name="Bleykasten C."/>
            <person name="De Montigny J."/>
            <person name="Jacques N."/>
            <person name="Jung P."/>
            <person name="Lemaire M."/>
            <person name="Mallet S."/>
            <person name="Morel G."/>
            <person name="Richard G.F."/>
            <person name="Sarkar A."/>
            <person name="Savel G."/>
            <person name="Schacherer J."/>
            <person name="Seret M.L."/>
            <person name="Talla E."/>
            <person name="Samson G."/>
            <person name="Jubin C."/>
            <person name="Poulain J."/>
            <person name="Vacherie B."/>
            <person name="Barbe V."/>
            <person name="Pelletier E."/>
            <person name="Sherman D.J."/>
            <person name="Westhof E."/>
            <person name="Weissenbach J."/>
            <person name="Baret P.V."/>
            <person name="Wincker P."/>
            <person name="Gaillardin C."/>
            <person name="Dujon B."/>
            <person name="Souciet J.L."/>
        </authorList>
    </citation>
    <scope>NUCLEOTIDE SEQUENCE [LARGE SCALE GENOMIC DNA]</scope>
    <source>
        <strain evidence="11">ATCC MYA-4447 / BCRC 22081 / CBS 7064 / NBRC 10061 / NRRL Y-12695</strain>
    </source>
</reference>
<keyword evidence="7" id="KW-0131">Cell cycle</keyword>
<comment type="subcellular location">
    <subcellularLocation>
        <location evidence="1">Nucleus</location>
    </subcellularLocation>
</comment>
<dbReference type="AlphaFoldDB" id="G8YTM5"/>
<dbReference type="GO" id="GO:0072686">
    <property type="term" value="C:mitotic spindle"/>
    <property type="evidence" value="ECO:0007669"/>
    <property type="project" value="TreeGrafter"/>
</dbReference>
<evidence type="ECO:0000256" key="3">
    <source>
        <dbReference type="ARBA" id="ARBA00022019"/>
    </source>
</evidence>
<evidence type="ECO:0000313" key="11">
    <source>
        <dbReference type="Proteomes" id="UP000005222"/>
    </source>
</evidence>
<sequence>MSQSRSSSFIEQPYDSTIEALEGPPRETVLNLQYKVSSLETEKKMMQQEKNELIDKYEELLTKKNEQIDNIQEDFDFLYKQREEVESKLKNYKETNGHQEKHLANKVEELQTANNSLHREVKQIKREYEKTQEDKRKLETDFQLANLTRNELKQRHTLMEDEVAGLHSRNKELVNKLTKTSEQLALSAQDRHREDLQGKVLNLQMTNNQLQLKIDRLLQQKTSVELLKQKNITLQHSLSQMEELREKYCKLEIENAELREKFNVFFSTIEESFDQKESLDNDTEILRFIDKFKHVQNENLVLSDKYNSIKAELNGTRIGLNNLQQEYGQLTDSYRTLEKDISLQKDLITKLERQKILNQREIEYLRDMLKRADELNVKNSQDNHDNKPVEQYLSNLEKLVDEYRNEINTLQKQVASHNPDVLTNVAKRPRLVSDGSSSSIVSKVGELERENVTLSTKIKELEQTNKEMYRRLRSLQELNEKKKELHILQLKSNPASKYDSIKQEMLDLLKKENEDLIRRLSANDNETDATLLPKSVFERQEYDKSQLSSKIEQLSKRNSRLKEIYSQKSKEILSVISKFFGYTIEFLPGAINQNDLSSRIKLVSRYMLNKEDDLNAYLILDVESKSLKAHGSLEFKALCEDLVTNWINDKDQIPCFLSALNLSIYDKYGK</sequence>
<evidence type="ECO:0000256" key="2">
    <source>
        <dbReference type="ARBA" id="ARBA00008029"/>
    </source>
</evidence>
<dbReference type="Proteomes" id="UP000005222">
    <property type="component" value="Chromosome B"/>
</dbReference>
<feature type="coiled-coil region" evidence="8">
    <location>
        <begin position="444"/>
        <end position="571"/>
    </location>
</feature>
<evidence type="ECO:0000256" key="5">
    <source>
        <dbReference type="ARBA" id="ARBA00022776"/>
    </source>
</evidence>
<name>G8YTM5_PICSO</name>
<dbReference type="HOGENOM" id="CLU_418026_0_0_1"/>
<dbReference type="OrthoDB" id="331602at2759"/>
<evidence type="ECO:0000256" key="9">
    <source>
        <dbReference type="SAM" id="MobiDB-lite"/>
    </source>
</evidence>
<feature type="compositionally biased region" description="Polar residues" evidence="9">
    <location>
        <begin position="1"/>
        <end position="10"/>
    </location>
</feature>
<evidence type="ECO:0000256" key="1">
    <source>
        <dbReference type="ARBA" id="ARBA00004123"/>
    </source>
</evidence>
<feature type="coiled-coil region" evidence="8">
    <location>
        <begin position="193"/>
        <end position="261"/>
    </location>
</feature>
<keyword evidence="11" id="KW-1185">Reference proteome</keyword>
<gene>
    <name evidence="10" type="primary">Piso0_000307</name>
    <name evidence="10" type="ORF">GNLVRS01_PISO0B06535g</name>
</gene>
<dbReference type="Gene3D" id="3.30.457.60">
    <property type="match status" value="1"/>
</dbReference>
<feature type="region of interest" description="Disordered" evidence="9">
    <location>
        <begin position="1"/>
        <end position="23"/>
    </location>
</feature>
<dbReference type="STRING" id="559304.G8YTM5"/>
<feature type="coiled-coil region" evidence="8">
    <location>
        <begin position="29"/>
        <end position="155"/>
    </location>
</feature>
<evidence type="ECO:0000256" key="8">
    <source>
        <dbReference type="SAM" id="Coils"/>
    </source>
</evidence>
<evidence type="ECO:0000313" key="10">
    <source>
        <dbReference type="EMBL" id="CCE73276.1"/>
    </source>
</evidence>
<evidence type="ECO:0000256" key="4">
    <source>
        <dbReference type="ARBA" id="ARBA00022618"/>
    </source>
</evidence>
<keyword evidence="6" id="KW-0539">Nucleus</keyword>
<dbReference type="OMA" id="FGFIIEF"/>
<dbReference type="GO" id="GO:0007094">
    <property type="term" value="P:mitotic spindle assembly checkpoint signaling"/>
    <property type="evidence" value="ECO:0007669"/>
    <property type="project" value="InterPro"/>
</dbReference>
<dbReference type="InterPro" id="IPR008672">
    <property type="entry name" value="Mad1"/>
</dbReference>
<keyword evidence="8" id="KW-0175">Coiled coil</keyword>
<keyword evidence="4" id="KW-0132">Cell division</keyword>
<proteinExistence type="inferred from homology"/>
<dbReference type="GO" id="GO:0000776">
    <property type="term" value="C:kinetochore"/>
    <property type="evidence" value="ECO:0007669"/>
    <property type="project" value="TreeGrafter"/>
</dbReference>
<dbReference type="GO" id="GO:0051301">
    <property type="term" value="P:cell division"/>
    <property type="evidence" value="ECO:0007669"/>
    <property type="project" value="UniProtKB-KW"/>
</dbReference>
<dbReference type="PANTHER" id="PTHR23168:SF0">
    <property type="entry name" value="MITOTIC SPINDLE ASSEMBLY CHECKPOINT PROTEIN MAD1"/>
    <property type="match status" value="1"/>
</dbReference>
<comment type="similarity">
    <text evidence="2">Belongs to the MAD1 family.</text>
</comment>
<dbReference type="InParanoid" id="G8YTM5"/>
<keyword evidence="5" id="KW-0498">Mitosis</keyword>
<evidence type="ECO:0000256" key="6">
    <source>
        <dbReference type="ARBA" id="ARBA00023242"/>
    </source>
</evidence>
<dbReference type="Gene3D" id="6.10.250.90">
    <property type="match status" value="1"/>
</dbReference>
<accession>G8YTM5</accession>
<dbReference type="GO" id="GO:0051315">
    <property type="term" value="P:attachment of mitotic spindle microtubules to kinetochore"/>
    <property type="evidence" value="ECO:0007669"/>
    <property type="project" value="TreeGrafter"/>
</dbReference>